<reference evidence="17 18" key="1">
    <citation type="submission" date="2016-09" db="EMBL/GenBank/DDBJ databases">
        <title>Rhizobium sp. nov., a novel species isolated from the rice rhizosphere.</title>
        <authorList>
            <person name="Zhao J."/>
            <person name="Zhang X."/>
        </authorList>
    </citation>
    <scope>NUCLEOTIDE SEQUENCE [LARGE SCALE GENOMIC DNA]</scope>
    <source>
        <strain evidence="17 18">MH17</strain>
    </source>
</reference>
<keyword evidence="9 12" id="KW-0560">Oxidoreductase</keyword>
<evidence type="ECO:0000256" key="13">
    <source>
        <dbReference type="PIRSR" id="PIRSR006621-1"/>
    </source>
</evidence>
<comment type="catalytic activity">
    <reaction evidence="10">
        <text>a 5,6-dihydrouridine in tRNA + NADP(+) = a uridine in tRNA + NADPH + H(+)</text>
        <dbReference type="Rhea" id="RHEA:23624"/>
        <dbReference type="Rhea" id="RHEA-COMP:13339"/>
        <dbReference type="Rhea" id="RHEA-COMP:13887"/>
        <dbReference type="ChEBI" id="CHEBI:15378"/>
        <dbReference type="ChEBI" id="CHEBI:57783"/>
        <dbReference type="ChEBI" id="CHEBI:58349"/>
        <dbReference type="ChEBI" id="CHEBI:65315"/>
        <dbReference type="ChEBI" id="CHEBI:74443"/>
    </reaction>
</comment>
<gene>
    <name evidence="17" type="ORF">BJF92_22375</name>
</gene>
<dbReference type="EC" id="1.3.1.-" evidence="12"/>
<dbReference type="Proteomes" id="UP000186143">
    <property type="component" value="Unassembled WGS sequence"/>
</dbReference>
<evidence type="ECO:0000256" key="4">
    <source>
        <dbReference type="ARBA" id="ARBA00022630"/>
    </source>
</evidence>
<name>A0A1Q9AJ58_9HYPH</name>
<feature type="region of interest" description="Disordered" evidence="15">
    <location>
        <begin position="332"/>
        <end position="351"/>
    </location>
</feature>
<dbReference type="PANTHER" id="PTHR45846:SF1">
    <property type="entry name" value="TRNA-DIHYDROURIDINE(47) SYNTHASE [NAD(P)(+)]-LIKE"/>
    <property type="match status" value="1"/>
</dbReference>
<evidence type="ECO:0000256" key="9">
    <source>
        <dbReference type="ARBA" id="ARBA00023002"/>
    </source>
</evidence>
<dbReference type="Gene3D" id="1.10.1200.80">
    <property type="entry name" value="Putative flavin oxidoreducatase, domain 2"/>
    <property type="match status" value="1"/>
</dbReference>
<keyword evidence="5 12" id="KW-0288">FMN</keyword>
<accession>A0A1Q9AJ58</accession>
<evidence type="ECO:0000256" key="2">
    <source>
        <dbReference type="ARBA" id="ARBA00002790"/>
    </source>
</evidence>
<comment type="catalytic activity">
    <reaction evidence="11">
        <text>a 5,6-dihydrouridine in tRNA + NAD(+) = a uridine in tRNA + NADH + H(+)</text>
        <dbReference type="Rhea" id="RHEA:54452"/>
        <dbReference type="Rhea" id="RHEA-COMP:13339"/>
        <dbReference type="Rhea" id="RHEA-COMP:13887"/>
        <dbReference type="ChEBI" id="CHEBI:15378"/>
        <dbReference type="ChEBI" id="CHEBI:57540"/>
        <dbReference type="ChEBI" id="CHEBI:57945"/>
        <dbReference type="ChEBI" id="CHEBI:65315"/>
        <dbReference type="ChEBI" id="CHEBI:74443"/>
    </reaction>
</comment>
<feature type="binding site" evidence="14">
    <location>
        <begin position="239"/>
        <end position="240"/>
    </location>
    <ligand>
        <name>FMN</name>
        <dbReference type="ChEBI" id="CHEBI:58210"/>
    </ligand>
</feature>
<feature type="domain" description="DUS-like FMN-binding" evidence="16">
    <location>
        <begin position="30"/>
        <end position="300"/>
    </location>
</feature>
<evidence type="ECO:0000259" key="16">
    <source>
        <dbReference type="Pfam" id="PF01207"/>
    </source>
</evidence>
<comment type="similarity">
    <text evidence="12">Belongs to the dus family.</text>
</comment>
<keyword evidence="8" id="KW-0694">RNA-binding</keyword>
<evidence type="ECO:0000256" key="3">
    <source>
        <dbReference type="ARBA" id="ARBA00022555"/>
    </source>
</evidence>
<dbReference type="InterPro" id="IPR013785">
    <property type="entry name" value="Aldolase_TIM"/>
</dbReference>
<dbReference type="EMBL" id="MKIO01000029">
    <property type="protein sequence ID" value="OLP55312.1"/>
    <property type="molecule type" value="Genomic_DNA"/>
</dbReference>
<comment type="cofactor">
    <cofactor evidence="1 12 14">
        <name>FMN</name>
        <dbReference type="ChEBI" id="CHEBI:58210"/>
    </cofactor>
</comment>
<comment type="function">
    <text evidence="2 12">Catalyzes the synthesis of 5,6-dihydrouridine (D), a modified base found in the D-loop of most tRNAs, via the reduction of the C5-C6 double bond in target uridines.</text>
</comment>
<proteinExistence type="inferred from homology"/>
<dbReference type="PIRSF" id="PIRSF006621">
    <property type="entry name" value="Dus"/>
    <property type="match status" value="1"/>
</dbReference>
<feature type="binding site" evidence="14">
    <location>
        <position position="85"/>
    </location>
    <ligand>
        <name>FMN</name>
        <dbReference type="ChEBI" id="CHEBI:58210"/>
    </ligand>
</feature>
<feature type="active site" description="Proton donor" evidence="13">
    <location>
        <position position="115"/>
    </location>
</feature>
<feature type="binding site" evidence="14">
    <location>
        <position position="154"/>
    </location>
    <ligand>
        <name>FMN</name>
        <dbReference type="ChEBI" id="CHEBI:58210"/>
    </ligand>
</feature>
<evidence type="ECO:0000256" key="12">
    <source>
        <dbReference type="PIRNR" id="PIRNR006621"/>
    </source>
</evidence>
<evidence type="ECO:0000256" key="10">
    <source>
        <dbReference type="ARBA" id="ARBA00048205"/>
    </source>
</evidence>
<comment type="caution">
    <text evidence="17">The sequence shown here is derived from an EMBL/GenBank/DDBJ whole genome shotgun (WGS) entry which is preliminary data.</text>
</comment>
<dbReference type="InterPro" id="IPR024036">
    <property type="entry name" value="tRNA-dHydroUridine_Synthase_C"/>
</dbReference>
<protein>
    <recommendedName>
        <fullName evidence="12">tRNA-dihydrouridine synthase</fullName>
        <ecNumber evidence="12">1.3.1.-</ecNumber>
    </recommendedName>
</protein>
<dbReference type="NCBIfam" id="TIGR00737">
    <property type="entry name" value="nifR3_yhdG"/>
    <property type="match status" value="1"/>
</dbReference>
<feature type="binding site" evidence="14">
    <location>
        <position position="184"/>
    </location>
    <ligand>
        <name>FMN</name>
        <dbReference type="ChEBI" id="CHEBI:58210"/>
    </ligand>
</feature>
<dbReference type="AlphaFoldDB" id="A0A1Q9AJ58"/>
<dbReference type="InterPro" id="IPR004652">
    <property type="entry name" value="DusB-like"/>
</dbReference>
<keyword evidence="14" id="KW-0547">Nucleotide-binding</keyword>
<dbReference type="GO" id="GO:0050660">
    <property type="term" value="F:flavin adenine dinucleotide binding"/>
    <property type="evidence" value="ECO:0007669"/>
    <property type="project" value="InterPro"/>
</dbReference>
<evidence type="ECO:0000313" key="18">
    <source>
        <dbReference type="Proteomes" id="UP000186143"/>
    </source>
</evidence>
<dbReference type="PROSITE" id="PS01136">
    <property type="entry name" value="UPF0034"/>
    <property type="match status" value="1"/>
</dbReference>
<keyword evidence="6 12" id="KW-0819">tRNA processing</keyword>
<evidence type="ECO:0000313" key="17">
    <source>
        <dbReference type="EMBL" id="OLP55312.1"/>
    </source>
</evidence>
<evidence type="ECO:0000256" key="6">
    <source>
        <dbReference type="ARBA" id="ARBA00022694"/>
    </source>
</evidence>
<dbReference type="PANTHER" id="PTHR45846">
    <property type="entry name" value="TRNA-DIHYDROURIDINE(47) SYNTHASE [NAD(P)(+)]-LIKE"/>
    <property type="match status" value="1"/>
</dbReference>
<dbReference type="CDD" id="cd02801">
    <property type="entry name" value="DUS_like_FMN"/>
    <property type="match status" value="1"/>
</dbReference>
<evidence type="ECO:0000256" key="8">
    <source>
        <dbReference type="ARBA" id="ARBA00022884"/>
    </source>
</evidence>
<dbReference type="GO" id="GO:0017150">
    <property type="term" value="F:tRNA dihydrouridine synthase activity"/>
    <property type="evidence" value="ECO:0007669"/>
    <property type="project" value="InterPro"/>
</dbReference>
<evidence type="ECO:0000256" key="7">
    <source>
        <dbReference type="ARBA" id="ARBA00022857"/>
    </source>
</evidence>
<dbReference type="InterPro" id="IPR001269">
    <property type="entry name" value="DUS_fam"/>
</dbReference>
<dbReference type="GO" id="GO:0000049">
    <property type="term" value="F:tRNA binding"/>
    <property type="evidence" value="ECO:0007669"/>
    <property type="project" value="UniProtKB-KW"/>
</dbReference>
<organism evidence="17 18">
    <name type="scientific">Xaviernesmea rhizosphaerae</name>
    <dbReference type="NCBI Taxonomy" id="1672749"/>
    <lineage>
        <taxon>Bacteria</taxon>
        <taxon>Pseudomonadati</taxon>
        <taxon>Pseudomonadota</taxon>
        <taxon>Alphaproteobacteria</taxon>
        <taxon>Hyphomicrobiales</taxon>
        <taxon>Rhizobiaceae</taxon>
        <taxon>Rhizobium/Agrobacterium group</taxon>
        <taxon>Xaviernesmea</taxon>
    </lineage>
</organism>
<dbReference type="OrthoDB" id="9764501at2"/>
<keyword evidence="4 12" id="KW-0285">Flavoprotein</keyword>
<evidence type="ECO:0000256" key="15">
    <source>
        <dbReference type="SAM" id="MobiDB-lite"/>
    </source>
</evidence>
<dbReference type="STRING" id="1672749.BJF92_22375"/>
<dbReference type="Pfam" id="PF01207">
    <property type="entry name" value="Dus"/>
    <property type="match status" value="1"/>
</dbReference>
<sequence length="351" mass="37509">MCPKDNQLHVTDASSSLMVGPVALRNRVVLAPMSGVTDLPFRRLAWRHGAGLVVTEMVASRELVGQAEESWARLKSAGISPHMVQLAGREAHWMAEAARIVEGEGADLIDINMGCPAKKVTGGYSGSALMRDPDHALRLIEATVKAVSLPVTLKMRLGWDETSLNAAEIARRAEEAGVRMITIHGRTRMQFYTGRADWDAIRAVRAAVSVPLVANGDVATPEDVREILRRSGADAVMVGRATQGQPWLPGCLAGAATAPEGAALRDLVAEHYAAILDFYGEQAGLRHARKHLGWYLDRFAPGLAPGDKGLIMTGTEPKAVIARVLAAIEDAQGRGDGRQPGNDLVERSAAA</sequence>
<keyword evidence="7" id="KW-0521">NADP</keyword>
<dbReference type="InterPro" id="IPR035587">
    <property type="entry name" value="DUS-like_FMN-bd"/>
</dbReference>
<evidence type="ECO:0000256" key="5">
    <source>
        <dbReference type="ARBA" id="ARBA00022643"/>
    </source>
</evidence>
<dbReference type="RefSeq" id="WP_075634860.1">
    <property type="nucleotide sequence ID" value="NZ_MKIO01000029.1"/>
</dbReference>
<evidence type="ECO:0000256" key="1">
    <source>
        <dbReference type="ARBA" id="ARBA00001917"/>
    </source>
</evidence>
<dbReference type="SUPFAM" id="SSF51395">
    <property type="entry name" value="FMN-linked oxidoreductases"/>
    <property type="match status" value="1"/>
</dbReference>
<dbReference type="Gene3D" id="3.20.20.70">
    <property type="entry name" value="Aldolase class I"/>
    <property type="match status" value="1"/>
</dbReference>
<evidence type="ECO:0000256" key="11">
    <source>
        <dbReference type="ARBA" id="ARBA00048802"/>
    </source>
</evidence>
<keyword evidence="3" id="KW-0820">tRNA-binding</keyword>
<evidence type="ECO:0000256" key="14">
    <source>
        <dbReference type="PIRSR" id="PIRSR006621-2"/>
    </source>
</evidence>
<dbReference type="InterPro" id="IPR018517">
    <property type="entry name" value="tRNA_hU_synthase_CS"/>
</dbReference>